<dbReference type="PRINTS" id="PR00625">
    <property type="entry name" value="JDOMAIN"/>
</dbReference>
<sequence>MVKESKLYDTLGVKSDASSDDIKKAYRKGALKYHPDKNKDSKIASEKFKEVSQAYEILSDPEKRKIYDQFGLEYLLRGGQSSPPPPQNPHPSFGRADTFPGFPGMGGGRSHSFGGSSFKSFRPSDPGSIFDHFAESEGLDGFDFAWSSSFAGGSPLGGGGGAGGNRGSHSHSHSHSGFQGSRFGSSREGNGRSKTPESTVLEKNIGFTLEELFKGTKKKLRVKRKTFDADGKISREDKDLEISVKPGMKAGSKFKFKGVGDEIDGSKQDLHFIIEEKPHGNFVRDGDDLIITIPIPLKDALLGWSRQISTIDSKQLNVSHGGPTAPTWQESFPGQGMPISKNPTERGNLIVKVNVVFPTSLTPEQKSQFKKILP</sequence>
<feature type="region of interest" description="Disordered" evidence="2">
    <location>
        <begin position="156"/>
        <end position="199"/>
    </location>
</feature>
<dbReference type="Pfam" id="PF00226">
    <property type="entry name" value="DnaJ"/>
    <property type="match status" value="1"/>
</dbReference>
<dbReference type="CDD" id="cd10747">
    <property type="entry name" value="DnaJ_C"/>
    <property type="match status" value="1"/>
</dbReference>
<evidence type="ECO:0000256" key="2">
    <source>
        <dbReference type="SAM" id="MobiDB-lite"/>
    </source>
</evidence>
<comment type="caution">
    <text evidence="4">The sequence shown here is derived from an EMBL/GenBank/DDBJ whole genome shotgun (WGS) entry which is preliminary data.</text>
</comment>
<dbReference type="InterPro" id="IPR018253">
    <property type="entry name" value="DnaJ_domain_CS"/>
</dbReference>
<evidence type="ECO:0000313" key="5">
    <source>
        <dbReference type="Proteomes" id="UP001447188"/>
    </source>
</evidence>
<dbReference type="PROSITE" id="PS50076">
    <property type="entry name" value="DNAJ_2"/>
    <property type="match status" value="1"/>
</dbReference>
<accession>A0ABR3GMP3</accession>
<reference evidence="4 5" key="1">
    <citation type="submission" date="2024-02" db="EMBL/GenBank/DDBJ databases">
        <title>Discinaceae phylogenomics.</title>
        <authorList>
            <person name="Dirks A.C."/>
            <person name="James T.Y."/>
        </authorList>
    </citation>
    <scope>NUCLEOTIDE SEQUENCE [LARGE SCALE GENOMIC DNA]</scope>
    <source>
        <strain evidence="4 5">ACD0624</strain>
    </source>
</reference>
<name>A0ABR3GMP3_9PEZI</name>
<feature type="region of interest" description="Disordered" evidence="2">
    <location>
        <begin position="76"/>
        <end position="118"/>
    </location>
</feature>
<dbReference type="SUPFAM" id="SSF49493">
    <property type="entry name" value="HSP40/DnaJ peptide-binding domain"/>
    <property type="match status" value="2"/>
</dbReference>
<dbReference type="SUPFAM" id="SSF46565">
    <property type="entry name" value="Chaperone J-domain"/>
    <property type="match status" value="1"/>
</dbReference>
<evidence type="ECO:0000313" key="4">
    <source>
        <dbReference type="EMBL" id="KAL0637191.1"/>
    </source>
</evidence>
<evidence type="ECO:0000259" key="3">
    <source>
        <dbReference type="PROSITE" id="PS50076"/>
    </source>
</evidence>
<dbReference type="PANTHER" id="PTHR24078">
    <property type="entry name" value="DNAJ HOMOLOG SUBFAMILY C MEMBER"/>
    <property type="match status" value="1"/>
</dbReference>
<feature type="domain" description="J" evidence="3">
    <location>
        <begin position="6"/>
        <end position="71"/>
    </location>
</feature>
<dbReference type="InterPro" id="IPR001623">
    <property type="entry name" value="DnaJ_domain"/>
</dbReference>
<protein>
    <submittedName>
        <fullName evidence="4">Molecular chaperone (DnaJ superfamily)</fullName>
    </submittedName>
</protein>
<dbReference type="Gene3D" id="2.60.260.20">
    <property type="entry name" value="Urease metallochaperone UreE, N-terminal domain"/>
    <property type="match status" value="2"/>
</dbReference>
<keyword evidence="1" id="KW-0143">Chaperone</keyword>
<dbReference type="PROSITE" id="PS00636">
    <property type="entry name" value="DNAJ_1"/>
    <property type="match status" value="1"/>
</dbReference>
<dbReference type="InterPro" id="IPR036869">
    <property type="entry name" value="J_dom_sf"/>
</dbReference>
<keyword evidence="5" id="KW-1185">Reference proteome</keyword>
<feature type="compositionally biased region" description="Low complexity" evidence="2">
    <location>
        <begin position="175"/>
        <end position="188"/>
    </location>
</feature>
<evidence type="ECO:0000256" key="1">
    <source>
        <dbReference type="ARBA" id="ARBA00023186"/>
    </source>
</evidence>
<proteinExistence type="predicted"/>
<dbReference type="Pfam" id="PF01556">
    <property type="entry name" value="DnaJ_C"/>
    <property type="match status" value="1"/>
</dbReference>
<dbReference type="InterPro" id="IPR002939">
    <property type="entry name" value="DnaJ_C"/>
</dbReference>
<dbReference type="CDD" id="cd06257">
    <property type="entry name" value="DnaJ"/>
    <property type="match status" value="1"/>
</dbReference>
<dbReference type="Proteomes" id="UP001447188">
    <property type="component" value="Unassembled WGS sequence"/>
</dbReference>
<gene>
    <name evidence="4" type="primary">SIS1</name>
    <name evidence="4" type="ORF">Q9L58_003841</name>
</gene>
<dbReference type="SMART" id="SM00271">
    <property type="entry name" value="DnaJ"/>
    <property type="match status" value="1"/>
</dbReference>
<feature type="compositionally biased region" description="Gly residues" evidence="2">
    <location>
        <begin position="156"/>
        <end position="166"/>
    </location>
</feature>
<organism evidence="4 5">
    <name type="scientific">Discina gigas</name>
    <dbReference type="NCBI Taxonomy" id="1032678"/>
    <lineage>
        <taxon>Eukaryota</taxon>
        <taxon>Fungi</taxon>
        <taxon>Dikarya</taxon>
        <taxon>Ascomycota</taxon>
        <taxon>Pezizomycotina</taxon>
        <taxon>Pezizomycetes</taxon>
        <taxon>Pezizales</taxon>
        <taxon>Discinaceae</taxon>
        <taxon>Discina</taxon>
    </lineage>
</organism>
<dbReference type="PANTHER" id="PTHR24078:SF553">
    <property type="entry name" value="DNAJ HOMOLOG SUBFAMILY B MEMBER 5"/>
    <property type="match status" value="1"/>
</dbReference>
<dbReference type="EMBL" id="JBBBZM010000038">
    <property type="protein sequence ID" value="KAL0637191.1"/>
    <property type="molecule type" value="Genomic_DNA"/>
</dbReference>
<dbReference type="InterPro" id="IPR051339">
    <property type="entry name" value="DnaJ_subfamily_B"/>
</dbReference>
<dbReference type="Gene3D" id="1.10.287.110">
    <property type="entry name" value="DnaJ domain"/>
    <property type="match status" value="1"/>
</dbReference>
<dbReference type="InterPro" id="IPR008971">
    <property type="entry name" value="HSP40/DnaJ_pept-bd"/>
</dbReference>